<dbReference type="OrthoDB" id="6372431at2759"/>
<evidence type="ECO:0000313" key="7">
    <source>
        <dbReference type="Proteomes" id="UP000002899"/>
    </source>
</evidence>
<dbReference type="VEuPathDB" id="PiroplasmaDB:BmR1_04g05265"/>
<dbReference type="GO" id="GO:0017110">
    <property type="term" value="F:nucleoside diphosphate phosphatase activity"/>
    <property type="evidence" value="ECO:0007669"/>
    <property type="project" value="UniProtKB-EC"/>
</dbReference>
<reference evidence="6 7" key="2">
    <citation type="journal article" date="2013" name="PLoS ONE">
        <title>Whole genome mapping and re-organization of the nuclear and mitochondrial genomes of Babesia microti isolates.</title>
        <authorList>
            <person name="Cornillot E."/>
            <person name="Dassouli A."/>
            <person name="Garg A."/>
            <person name="Pachikara N."/>
            <person name="Randazzo S."/>
            <person name="Depoix D."/>
            <person name="Carcy B."/>
            <person name="Delbecq S."/>
            <person name="Frutos R."/>
            <person name="Silva J.C."/>
            <person name="Sutton R."/>
            <person name="Krause P.J."/>
            <person name="Mamoun C.B."/>
        </authorList>
    </citation>
    <scope>NUCLEOTIDE SEQUENCE [LARGE SCALE GENOMIC DNA]</scope>
    <source>
        <strain evidence="6 7">RI</strain>
    </source>
</reference>
<feature type="active site" description="Proton acceptor" evidence="3">
    <location>
        <position position="195"/>
    </location>
</feature>
<keyword evidence="4" id="KW-0547">Nucleotide-binding</keyword>
<evidence type="ECO:0000256" key="2">
    <source>
        <dbReference type="ARBA" id="ARBA00022801"/>
    </source>
</evidence>
<feature type="signal peptide" evidence="5">
    <location>
        <begin position="1"/>
        <end position="24"/>
    </location>
</feature>
<dbReference type="RefSeq" id="XP_012649659.1">
    <property type="nucleotide sequence ID" value="XM_012794205.1"/>
</dbReference>
<accession>I7IS23</accession>
<dbReference type="AlphaFoldDB" id="I7IS23"/>
<dbReference type="Gene3D" id="3.30.420.150">
    <property type="entry name" value="Exopolyphosphatase. Domain 2"/>
    <property type="match status" value="1"/>
</dbReference>
<evidence type="ECO:0000256" key="1">
    <source>
        <dbReference type="ARBA" id="ARBA00009283"/>
    </source>
</evidence>
<proteinExistence type="inferred from homology"/>
<keyword evidence="2 6" id="KW-0378">Hydrolase</keyword>
<dbReference type="EMBL" id="LN871599">
    <property type="protein sequence ID" value="CCF75251.1"/>
    <property type="molecule type" value="Genomic_DNA"/>
</dbReference>
<reference evidence="6 7" key="3">
    <citation type="journal article" date="2016" name="Sci. Rep.">
        <title>Genome-wide diversity and gene expression profiling of Babesia microti isolates identify polymorphic genes that mediate host-pathogen interactions.</title>
        <authorList>
            <person name="Silva J.C."/>
            <person name="Cornillot E."/>
            <person name="McCracken C."/>
            <person name="Usmani-Brown S."/>
            <person name="Dwivedi A."/>
            <person name="Ifeonu O.O."/>
            <person name="Crabtree J."/>
            <person name="Gotia H.T."/>
            <person name="Virji A.Z."/>
            <person name="Reynes C."/>
            <person name="Colinge J."/>
            <person name="Kumar V."/>
            <person name="Lawres L."/>
            <person name="Pazzi J.E."/>
            <person name="Pablo J.V."/>
            <person name="Hung C."/>
            <person name="Brancato J."/>
            <person name="Kumari P."/>
            <person name="Orvis J."/>
            <person name="Tretina K."/>
            <person name="Chibucos M."/>
            <person name="Ott S."/>
            <person name="Sadzewicz L."/>
            <person name="Sengamalay N."/>
            <person name="Shetty A.C."/>
            <person name="Su Q."/>
            <person name="Tallon L."/>
            <person name="Fraser C.M."/>
            <person name="Frutos R."/>
            <person name="Molina D.M."/>
            <person name="Krause P.J."/>
            <person name="Ben Mamoun C."/>
        </authorList>
    </citation>
    <scope>NUCLEOTIDE SEQUENCE [LARGE SCALE GENOMIC DNA]</scope>
    <source>
        <strain evidence="6 7">RI</strain>
    </source>
</reference>
<evidence type="ECO:0000256" key="3">
    <source>
        <dbReference type="PIRSR" id="PIRSR600407-1"/>
    </source>
</evidence>
<comment type="similarity">
    <text evidence="1">Belongs to the GDA1/CD39 NTPase family.</text>
</comment>
<gene>
    <name evidence="6" type="ORF">BmR1_04g05265</name>
</gene>
<dbReference type="PANTHER" id="PTHR11782">
    <property type="entry name" value="ADENOSINE/GUANOSINE DIPHOSPHATASE"/>
    <property type="match status" value="1"/>
</dbReference>
<dbReference type="CDD" id="cd24003">
    <property type="entry name" value="ASKHA_NBD_GDA1_CD39_NTPase"/>
    <property type="match status" value="1"/>
</dbReference>
<dbReference type="PANTHER" id="PTHR11782:SF127">
    <property type="entry name" value="NTPASE, ISOFORM F"/>
    <property type="match status" value="1"/>
</dbReference>
<keyword evidence="7" id="KW-1185">Reference proteome</keyword>
<evidence type="ECO:0000256" key="4">
    <source>
        <dbReference type="PIRSR" id="PIRSR600407-2"/>
    </source>
</evidence>
<reference evidence="6 7" key="1">
    <citation type="journal article" date="2012" name="Nucleic Acids Res.">
        <title>Sequencing of the smallest Apicomplexan genome from the human pathogen Babesia microti.</title>
        <authorList>
            <person name="Cornillot E."/>
            <person name="Hadj-Kaddour K."/>
            <person name="Dassouli A."/>
            <person name="Noel B."/>
            <person name="Ranwez V."/>
            <person name="Vacherie B."/>
            <person name="Augagneur Y."/>
            <person name="Bres V."/>
            <person name="Duclos A."/>
            <person name="Randazzo S."/>
            <person name="Carcy B."/>
            <person name="Debierre-Grockiego F."/>
            <person name="Delbecq S."/>
            <person name="Moubri-Menage K."/>
            <person name="Shams-Eldin H."/>
            <person name="Usmani-Brown S."/>
            <person name="Bringaud F."/>
            <person name="Wincker P."/>
            <person name="Vivares C.P."/>
            <person name="Schwarz R.T."/>
            <person name="Schetters T.P."/>
            <person name="Krause P.J."/>
            <person name="Gorenflot A."/>
            <person name="Berry V."/>
            <person name="Barbe V."/>
            <person name="Ben Mamoun C."/>
        </authorList>
    </citation>
    <scope>NUCLEOTIDE SEQUENCE [LARGE SCALE GENOMIC DNA]</scope>
    <source>
        <strain evidence="6 7">RI</strain>
    </source>
</reference>
<organism evidence="6 7">
    <name type="scientific">Babesia microti (strain RI)</name>
    <dbReference type="NCBI Taxonomy" id="1133968"/>
    <lineage>
        <taxon>Eukaryota</taxon>
        <taxon>Sar</taxon>
        <taxon>Alveolata</taxon>
        <taxon>Apicomplexa</taxon>
        <taxon>Aconoidasida</taxon>
        <taxon>Piroplasmida</taxon>
        <taxon>Babesiidae</taxon>
        <taxon>Babesia</taxon>
    </lineage>
</organism>
<dbReference type="Proteomes" id="UP000002899">
    <property type="component" value="Chromosome IV"/>
</dbReference>
<feature type="binding site" evidence="4">
    <location>
        <begin position="256"/>
        <end position="260"/>
    </location>
    <ligand>
        <name>ATP</name>
        <dbReference type="ChEBI" id="CHEBI:30616"/>
    </ligand>
</feature>
<dbReference type="KEGG" id="bmic:BmR1_04g05265"/>
<evidence type="ECO:0000313" key="6">
    <source>
        <dbReference type="EMBL" id="CCF75251.1"/>
    </source>
</evidence>
<name>I7IS23_BABMR</name>
<dbReference type="InterPro" id="IPR000407">
    <property type="entry name" value="GDA1_CD39_NTPase"/>
</dbReference>
<dbReference type="Pfam" id="PF01150">
    <property type="entry name" value="GDA1_CD39"/>
    <property type="match status" value="1"/>
</dbReference>
<keyword evidence="5" id="KW-0732">Signal</keyword>
<feature type="chain" id="PRO_5003710603" evidence="5">
    <location>
        <begin position="25"/>
        <end position="536"/>
    </location>
</feature>
<sequence length="536" mass="61353">MNGFYMVWVCFIFTFIVFADRIFASDPHHGGSFGDLKNFKNAVIVDAGSTGIRVYVYEISVEFDFKYSSGSFDKSSVLVRPHIPCKSYKINNSILKLLRDSKITINSNEDIKYMSSSNLIYLYFKQMADFVNSHIDNNYRGFTPIFFMATAGIRMLEDEECRYYMKQISALLKYFFPQYPLHENLSVRVLQGVEEGIYSFVSVQELMYIQSKEINKGVIFDTAALDYNDFDDRLLHISGFNTDKLFKYATIIEIGGASVQIVSPLPKNMVNGDCANDSFYRAGSGILPVSQYMLDENIYKLNYDSNEIHLFSKSYMGLGKQLALLQYLHMIYNNRTNEYGEAACLPVGFRALLPDIISSELKIELDEIISEKYDSYGNMIPYIIGTGNYDMCNKQIDTLLDTLVGAKMPYTIQEHVSIIGMENIFYTLECLKPVDGFHFHEHTSVGILQELGRKLCPMNILGLESHFVDRTEREKLQTACFTINLIVKILNNILSLDENRIIYPKQTILGNDLTWTLGVSILDIPNFINTVFRDPR</sequence>
<keyword evidence="4" id="KW-0067">ATP-binding</keyword>
<dbReference type="Gene3D" id="3.30.420.40">
    <property type="match status" value="1"/>
</dbReference>
<dbReference type="GO" id="GO:0005524">
    <property type="term" value="F:ATP binding"/>
    <property type="evidence" value="ECO:0007669"/>
    <property type="project" value="UniProtKB-KW"/>
</dbReference>
<dbReference type="GeneID" id="24425697"/>
<protein>
    <submittedName>
        <fullName evidence="6">GDA1/CD39 (Nucleoside phosphatase) family</fullName>
        <ecNumber evidence="6">3.6.1.6</ecNumber>
    </submittedName>
</protein>
<evidence type="ECO:0000256" key="5">
    <source>
        <dbReference type="SAM" id="SignalP"/>
    </source>
</evidence>
<dbReference type="EC" id="3.6.1.6" evidence="6"/>